<dbReference type="RefSeq" id="WP_344477437.1">
    <property type="nucleotide sequence ID" value="NZ_BAAAQX010000010.1"/>
</dbReference>
<keyword evidence="1" id="KW-0472">Membrane</keyword>
<evidence type="ECO:0000256" key="1">
    <source>
        <dbReference type="SAM" id="Phobius"/>
    </source>
</evidence>
<keyword evidence="1" id="KW-1133">Transmembrane helix</keyword>
<proteinExistence type="predicted"/>
<gene>
    <name evidence="2" type="ORF">GCM10009850_043410</name>
</gene>
<feature type="transmembrane region" description="Helical" evidence="1">
    <location>
        <begin position="12"/>
        <end position="32"/>
    </location>
</feature>
<keyword evidence="1" id="KW-0812">Transmembrane</keyword>
<evidence type="ECO:0000313" key="3">
    <source>
        <dbReference type="Proteomes" id="UP001499843"/>
    </source>
</evidence>
<sequence>MLSAPPEGQAQYLVVAGTLGGLAGAAGLVAAGEPGLAVLFYSWRASTGARGGV</sequence>
<reference evidence="3" key="1">
    <citation type="journal article" date="2019" name="Int. J. Syst. Evol. Microbiol.">
        <title>The Global Catalogue of Microorganisms (GCM) 10K type strain sequencing project: providing services to taxonomists for standard genome sequencing and annotation.</title>
        <authorList>
            <consortium name="The Broad Institute Genomics Platform"/>
            <consortium name="The Broad Institute Genome Sequencing Center for Infectious Disease"/>
            <person name="Wu L."/>
            <person name="Ma J."/>
        </authorList>
    </citation>
    <scope>NUCLEOTIDE SEQUENCE [LARGE SCALE GENOMIC DNA]</scope>
    <source>
        <strain evidence="3">JCM 16114</strain>
    </source>
</reference>
<accession>A0ABP5PEA7</accession>
<comment type="caution">
    <text evidence="2">The sequence shown here is derived from an EMBL/GenBank/DDBJ whole genome shotgun (WGS) entry which is preliminary data.</text>
</comment>
<name>A0ABP5PEA7_9ACTN</name>
<dbReference type="EMBL" id="BAAAQX010000010">
    <property type="protein sequence ID" value="GAA2208883.1"/>
    <property type="molecule type" value="Genomic_DNA"/>
</dbReference>
<evidence type="ECO:0000313" key="2">
    <source>
        <dbReference type="EMBL" id="GAA2208883.1"/>
    </source>
</evidence>
<dbReference type="Proteomes" id="UP001499843">
    <property type="component" value="Unassembled WGS sequence"/>
</dbReference>
<protein>
    <submittedName>
        <fullName evidence="2">Uncharacterized protein</fullName>
    </submittedName>
</protein>
<keyword evidence="3" id="KW-1185">Reference proteome</keyword>
<organism evidence="2 3">
    <name type="scientific">Nonomuraea monospora</name>
    <dbReference type="NCBI Taxonomy" id="568818"/>
    <lineage>
        <taxon>Bacteria</taxon>
        <taxon>Bacillati</taxon>
        <taxon>Actinomycetota</taxon>
        <taxon>Actinomycetes</taxon>
        <taxon>Streptosporangiales</taxon>
        <taxon>Streptosporangiaceae</taxon>
        <taxon>Nonomuraea</taxon>
    </lineage>
</organism>